<dbReference type="Proteomes" id="UP001144341">
    <property type="component" value="Unassembled WGS sequence"/>
</dbReference>
<evidence type="ECO:0000256" key="1">
    <source>
        <dbReference type="ARBA" id="ARBA00004442"/>
    </source>
</evidence>
<dbReference type="Pfam" id="PF07980">
    <property type="entry name" value="SusD_RagB"/>
    <property type="match status" value="1"/>
</dbReference>
<keyword evidence="5" id="KW-0998">Cell outer membrane</keyword>
<dbReference type="PROSITE" id="PS51257">
    <property type="entry name" value="PROKAR_LIPOPROTEIN"/>
    <property type="match status" value="1"/>
</dbReference>
<evidence type="ECO:0000256" key="2">
    <source>
        <dbReference type="ARBA" id="ARBA00006275"/>
    </source>
</evidence>
<evidence type="ECO:0000313" key="8">
    <source>
        <dbReference type="EMBL" id="MCZ4223262.1"/>
    </source>
</evidence>
<organism evidence="8 9">
    <name type="scientific">Pedobacter rhodius</name>
    <dbReference type="NCBI Taxonomy" id="3004098"/>
    <lineage>
        <taxon>Bacteria</taxon>
        <taxon>Pseudomonadati</taxon>
        <taxon>Bacteroidota</taxon>
        <taxon>Sphingobacteriia</taxon>
        <taxon>Sphingobacteriales</taxon>
        <taxon>Sphingobacteriaceae</taxon>
        <taxon>Pedobacter</taxon>
    </lineage>
</organism>
<dbReference type="Gene3D" id="1.25.40.390">
    <property type="match status" value="1"/>
</dbReference>
<feature type="domain" description="SusD-like N-terminal" evidence="7">
    <location>
        <begin position="26"/>
        <end position="229"/>
    </location>
</feature>
<evidence type="ECO:0000259" key="7">
    <source>
        <dbReference type="Pfam" id="PF14322"/>
    </source>
</evidence>
<name>A0ABT4KYH6_9SPHI</name>
<dbReference type="RefSeq" id="WP_269415060.1">
    <property type="nucleotide sequence ID" value="NZ_JAPWGL010000002.1"/>
</dbReference>
<evidence type="ECO:0000256" key="3">
    <source>
        <dbReference type="ARBA" id="ARBA00022729"/>
    </source>
</evidence>
<dbReference type="Pfam" id="PF14322">
    <property type="entry name" value="SusD-like_3"/>
    <property type="match status" value="1"/>
</dbReference>
<dbReference type="InterPro" id="IPR033985">
    <property type="entry name" value="SusD-like_N"/>
</dbReference>
<sequence>MKTQNKKWLICFLLLGVSISGCKKDYLERTPSDFIPEADVFANVVNAEKFLNNAYNSLPGIFKQGADNNWMLSSGTDESEQIWDNGLDANYFNTGSVNAQNFPMQQYWFNFYNSIRRINKFLNNYDIIPEDSNDANRKKRMLGEAYSLRAYYYFELYRMWGGVPILTQALDPSDTEGVLVSRNSIDEVIAFIKSDVEKAIPLLPVRQNDAQFGRMTSVACKFLWARVALYYASPLSNPSNLNDRWVIAAAAAEEAITFAESNGYGLCVTPLNGKKAYERIFLELNNPEAIMTRFGDDFSRDQVTQSNGVGGWYGTGPTQEMVDAYEMTNGLLPADPGSGYNSQNPYINRDPRFYQTIITQGQVWKNHLFDVRPGGADLKTDHPPTNYFLRKFMAEEINLFDGTNKKYRPWILMRLAELYLNYAEAKNEAAGPDASVYARMNMIRSRAGMPILPAGLTKDQMREKIMHERQVELAFEDHRFWDVRRWKIADITDNRPIHYVAVSAANIYTYPIRETRSFVQKNYLFPIPQSEIDKNPKLKQNPGW</sequence>
<evidence type="ECO:0000256" key="4">
    <source>
        <dbReference type="ARBA" id="ARBA00023136"/>
    </source>
</evidence>
<proteinExistence type="inferred from homology"/>
<evidence type="ECO:0000256" key="5">
    <source>
        <dbReference type="ARBA" id="ARBA00023237"/>
    </source>
</evidence>
<comment type="subcellular location">
    <subcellularLocation>
        <location evidence="1">Cell outer membrane</location>
    </subcellularLocation>
</comment>
<comment type="similarity">
    <text evidence="2">Belongs to the SusD family.</text>
</comment>
<gene>
    <name evidence="8" type="ORF">O0931_08115</name>
</gene>
<dbReference type="InterPro" id="IPR011990">
    <property type="entry name" value="TPR-like_helical_dom_sf"/>
</dbReference>
<evidence type="ECO:0000313" key="9">
    <source>
        <dbReference type="Proteomes" id="UP001144341"/>
    </source>
</evidence>
<protein>
    <submittedName>
        <fullName evidence="8">RagB/SusD family nutrient uptake outer membrane protein</fullName>
    </submittedName>
</protein>
<dbReference type="SUPFAM" id="SSF48452">
    <property type="entry name" value="TPR-like"/>
    <property type="match status" value="1"/>
</dbReference>
<keyword evidence="9" id="KW-1185">Reference proteome</keyword>
<keyword evidence="3" id="KW-0732">Signal</keyword>
<comment type="caution">
    <text evidence="8">The sequence shown here is derived from an EMBL/GenBank/DDBJ whole genome shotgun (WGS) entry which is preliminary data.</text>
</comment>
<evidence type="ECO:0000259" key="6">
    <source>
        <dbReference type="Pfam" id="PF07980"/>
    </source>
</evidence>
<accession>A0ABT4KYH6</accession>
<keyword evidence="4" id="KW-0472">Membrane</keyword>
<reference evidence="8" key="1">
    <citation type="submission" date="2022-12" db="EMBL/GenBank/DDBJ databases">
        <title>Genome sequence of SJ11.</title>
        <authorList>
            <person name="Woo H."/>
        </authorList>
    </citation>
    <scope>NUCLEOTIDE SEQUENCE</scope>
    <source>
        <strain evidence="8">SJ11</strain>
    </source>
</reference>
<feature type="domain" description="RagB/SusD" evidence="6">
    <location>
        <begin position="294"/>
        <end position="544"/>
    </location>
</feature>
<dbReference type="CDD" id="cd08977">
    <property type="entry name" value="SusD"/>
    <property type="match status" value="1"/>
</dbReference>
<dbReference type="EMBL" id="JAPWGL010000002">
    <property type="protein sequence ID" value="MCZ4223262.1"/>
    <property type="molecule type" value="Genomic_DNA"/>
</dbReference>
<dbReference type="InterPro" id="IPR012944">
    <property type="entry name" value="SusD_RagB_dom"/>
</dbReference>